<sequence length="144" mass="15868">MSTNEDHYADVQDVRDELHAEGWDPTGLSDEYIIRRLERRAAPIVENELADGNPEWKLPILEALLAGHYILASGNDDVRQINRKSDADGSTANYQGDLGEQGLRGTTLGQQAIEEDDSGVLADRAATVDDPEGDEPFWFVSRSA</sequence>
<name>A0ABX2L942_9EURY</name>
<accession>A0ABX2L942</accession>
<proteinExistence type="predicted"/>
<protein>
    <submittedName>
        <fullName evidence="2">Uncharacterized protein</fullName>
    </submittedName>
</protein>
<feature type="region of interest" description="Disordered" evidence="1">
    <location>
        <begin position="82"/>
        <end position="103"/>
    </location>
</feature>
<organism evidence="2 3">
    <name type="scientific">Haloterrigena gelatinilytica</name>
    <dbReference type="NCBI Taxonomy" id="2741724"/>
    <lineage>
        <taxon>Archaea</taxon>
        <taxon>Methanobacteriati</taxon>
        <taxon>Methanobacteriota</taxon>
        <taxon>Stenosarchaea group</taxon>
        <taxon>Halobacteria</taxon>
        <taxon>Halobacteriales</taxon>
        <taxon>Natrialbaceae</taxon>
        <taxon>Haloterrigena</taxon>
    </lineage>
</organism>
<gene>
    <name evidence="2" type="ORF">HTZ84_05170</name>
</gene>
<keyword evidence="3" id="KW-1185">Reference proteome</keyword>
<evidence type="ECO:0000313" key="2">
    <source>
        <dbReference type="EMBL" id="NUC71704.1"/>
    </source>
</evidence>
<dbReference type="Proteomes" id="UP001016761">
    <property type="component" value="Unassembled WGS sequence"/>
</dbReference>
<reference evidence="2 3" key="1">
    <citation type="submission" date="2020-06" db="EMBL/GenBank/DDBJ databases">
        <title>Haloterrigena sp. nov., an extremely halophilic archaeon isolated from a saline sediment.</title>
        <authorList>
            <person name="Liu B.-B."/>
        </authorList>
    </citation>
    <scope>NUCLEOTIDE SEQUENCE [LARGE SCALE GENOMIC DNA]</scope>
    <source>
        <strain evidence="2 3">SYSU A558-1</strain>
    </source>
</reference>
<evidence type="ECO:0000313" key="3">
    <source>
        <dbReference type="Proteomes" id="UP001016761"/>
    </source>
</evidence>
<dbReference type="RefSeq" id="WP_174679692.1">
    <property type="nucleotide sequence ID" value="NZ_JABUQZ010000001.1"/>
</dbReference>
<evidence type="ECO:0000256" key="1">
    <source>
        <dbReference type="SAM" id="MobiDB-lite"/>
    </source>
</evidence>
<dbReference type="EMBL" id="JABUQZ010000001">
    <property type="protein sequence ID" value="NUC71704.1"/>
    <property type="molecule type" value="Genomic_DNA"/>
</dbReference>
<comment type="caution">
    <text evidence="2">The sequence shown here is derived from an EMBL/GenBank/DDBJ whole genome shotgun (WGS) entry which is preliminary data.</text>
</comment>